<name>A0A5D0CMV7_9BACL</name>
<evidence type="ECO:0000256" key="5">
    <source>
        <dbReference type="ARBA" id="ARBA00023049"/>
    </source>
</evidence>
<keyword evidence="5" id="KW-0482">Metalloprotease</keyword>
<accession>A0A5D0CMV7</accession>
<evidence type="ECO:0000256" key="1">
    <source>
        <dbReference type="ARBA" id="ARBA00022670"/>
    </source>
</evidence>
<keyword evidence="3" id="KW-0378">Hydrolase</keyword>
<feature type="domain" description="JAB" evidence="6">
    <location>
        <begin position="32"/>
        <end position="134"/>
    </location>
</feature>
<dbReference type="GO" id="GO:0006508">
    <property type="term" value="P:proteolysis"/>
    <property type="evidence" value="ECO:0007669"/>
    <property type="project" value="UniProtKB-KW"/>
</dbReference>
<dbReference type="OrthoDB" id="2888302at2"/>
<reference evidence="7 8" key="1">
    <citation type="submission" date="2019-08" db="EMBL/GenBank/DDBJ databases">
        <title>Genome sequencing of Paenibacillus faecis DSM 23593(T).</title>
        <authorList>
            <person name="Kook J.-K."/>
            <person name="Park S.-N."/>
            <person name="Lim Y.K."/>
        </authorList>
    </citation>
    <scope>NUCLEOTIDE SEQUENCE [LARGE SCALE GENOMIC DNA]</scope>
    <source>
        <strain evidence="7 8">DSM 23593</strain>
    </source>
</reference>
<dbReference type="EMBL" id="VSDO01000005">
    <property type="protein sequence ID" value="TYA10625.1"/>
    <property type="molecule type" value="Genomic_DNA"/>
</dbReference>
<gene>
    <name evidence="7" type="ORF">FRY98_22780</name>
</gene>
<evidence type="ECO:0000256" key="3">
    <source>
        <dbReference type="ARBA" id="ARBA00022801"/>
    </source>
</evidence>
<evidence type="ECO:0000259" key="6">
    <source>
        <dbReference type="Pfam" id="PF14464"/>
    </source>
</evidence>
<evidence type="ECO:0000256" key="4">
    <source>
        <dbReference type="ARBA" id="ARBA00022833"/>
    </source>
</evidence>
<dbReference type="SUPFAM" id="SSF102712">
    <property type="entry name" value="JAB1/MPN domain"/>
    <property type="match status" value="1"/>
</dbReference>
<evidence type="ECO:0000313" key="7">
    <source>
        <dbReference type="EMBL" id="TYA10625.1"/>
    </source>
</evidence>
<dbReference type="RefSeq" id="WP_148456451.1">
    <property type="nucleotide sequence ID" value="NZ_VSDO01000005.1"/>
</dbReference>
<dbReference type="InterPro" id="IPR028090">
    <property type="entry name" value="JAB_dom_prok"/>
</dbReference>
<dbReference type="Gene3D" id="3.40.140.10">
    <property type="entry name" value="Cytidine Deaminase, domain 2"/>
    <property type="match status" value="1"/>
</dbReference>
<dbReference type="AlphaFoldDB" id="A0A5D0CMV7"/>
<dbReference type="GO" id="GO:0046872">
    <property type="term" value="F:metal ion binding"/>
    <property type="evidence" value="ECO:0007669"/>
    <property type="project" value="UniProtKB-KW"/>
</dbReference>
<protein>
    <recommendedName>
        <fullName evidence="6">JAB domain-containing protein</fullName>
    </recommendedName>
</protein>
<evidence type="ECO:0000313" key="8">
    <source>
        <dbReference type="Proteomes" id="UP000325218"/>
    </source>
</evidence>
<dbReference type="Pfam" id="PF14464">
    <property type="entry name" value="Prok-JAB"/>
    <property type="match status" value="1"/>
</dbReference>
<proteinExistence type="predicted"/>
<comment type="caution">
    <text evidence="7">The sequence shown here is derived from an EMBL/GenBank/DDBJ whole genome shotgun (WGS) entry which is preliminary data.</text>
</comment>
<dbReference type="GO" id="GO:0008237">
    <property type="term" value="F:metallopeptidase activity"/>
    <property type="evidence" value="ECO:0007669"/>
    <property type="project" value="UniProtKB-KW"/>
</dbReference>
<organism evidence="7 8">
    <name type="scientific">Paenibacillus faecis</name>
    <dbReference type="NCBI Taxonomy" id="862114"/>
    <lineage>
        <taxon>Bacteria</taxon>
        <taxon>Bacillati</taxon>
        <taxon>Bacillota</taxon>
        <taxon>Bacilli</taxon>
        <taxon>Bacillales</taxon>
        <taxon>Paenibacillaceae</taxon>
        <taxon>Paenibacillus</taxon>
    </lineage>
</organism>
<sequence length="265" mass="30831">MDIKQRPKTFQLIQNSFSTLLLDAIQYFPANKRRFQGETHGLLFGVGKDDGMLECDYVFPVGNVKSRTPDTIENDPKIDLAITSARSLLATSKYVGTYHSHPNKEYFFEWAYPSNMDISFAKYVKDPTMIIIALTRSGKLKQELQLEVRKDRAYQFSFNSKLDGHDLPDQVELGYDISYLFGSFLEYTFEMRAYSYNSKSLLNMNLLSSEAELLNQLGQYKIKVDTLSASDVFRLRKIEYNLRENNERRGKNTEYHLERLKPMDK</sequence>
<evidence type="ECO:0000256" key="2">
    <source>
        <dbReference type="ARBA" id="ARBA00022723"/>
    </source>
</evidence>
<keyword evidence="1" id="KW-0645">Protease</keyword>
<keyword evidence="2" id="KW-0479">Metal-binding</keyword>
<keyword evidence="4" id="KW-0862">Zinc</keyword>
<dbReference type="Proteomes" id="UP000325218">
    <property type="component" value="Unassembled WGS sequence"/>
</dbReference>
<keyword evidence="8" id="KW-1185">Reference proteome</keyword>